<dbReference type="HOGENOM" id="CLU_1362295_0_0_1"/>
<dbReference type="AlphaFoldDB" id="A0A0D9ZRP7"/>
<name>A0A0D9ZRP7_9ORYZ</name>
<keyword evidence="2" id="KW-1185">Reference proteome</keyword>
<reference evidence="1" key="2">
    <citation type="submission" date="2018-05" db="EMBL/GenBank/DDBJ databases">
        <title>OgluRS3 (Oryza glumaepatula Reference Sequence Version 3).</title>
        <authorList>
            <person name="Zhang J."/>
            <person name="Kudrna D."/>
            <person name="Lee S."/>
            <person name="Talag J."/>
            <person name="Welchert J."/>
            <person name="Wing R.A."/>
        </authorList>
    </citation>
    <scope>NUCLEOTIDE SEQUENCE [LARGE SCALE GENOMIC DNA]</scope>
</reference>
<reference evidence="1" key="1">
    <citation type="submission" date="2015-04" db="UniProtKB">
        <authorList>
            <consortium name="EnsemblPlants"/>
        </authorList>
    </citation>
    <scope>IDENTIFICATION</scope>
</reference>
<evidence type="ECO:0000313" key="1">
    <source>
        <dbReference type="EnsemblPlants" id="OGLUM04G27580.1"/>
    </source>
</evidence>
<accession>A0A0D9ZRP7</accession>
<protein>
    <submittedName>
        <fullName evidence="1">Uncharacterized protein</fullName>
    </submittedName>
</protein>
<sequence length="201" mass="22171">MTMQYKLANPIVGVVVVDSSWAKDGAAARTTVRVVAEQLQCAAAVLGDVRLMSLFLRARGVWVTRRRHCRLRARTFGSPLTLPPDPLGAVDERDRRRIGRERRRAKQAGVAGESSYGRRARWRWASAAAAAGGAPSPPKSGGARPLLRFGRRPCFARAPVSARRGVAYPLKKTREKGNKEEMTWHPDMWGLRGFHADSAAM</sequence>
<evidence type="ECO:0000313" key="2">
    <source>
        <dbReference type="Proteomes" id="UP000026961"/>
    </source>
</evidence>
<proteinExistence type="predicted"/>
<dbReference type="EnsemblPlants" id="OGLUM04G27580.1">
    <property type="protein sequence ID" value="OGLUM04G27580.1"/>
    <property type="gene ID" value="OGLUM04G27580"/>
</dbReference>
<organism evidence="1">
    <name type="scientific">Oryza glumipatula</name>
    <dbReference type="NCBI Taxonomy" id="40148"/>
    <lineage>
        <taxon>Eukaryota</taxon>
        <taxon>Viridiplantae</taxon>
        <taxon>Streptophyta</taxon>
        <taxon>Embryophyta</taxon>
        <taxon>Tracheophyta</taxon>
        <taxon>Spermatophyta</taxon>
        <taxon>Magnoliopsida</taxon>
        <taxon>Liliopsida</taxon>
        <taxon>Poales</taxon>
        <taxon>Poaceae</taxon>
        <taxon>BOP clade</taxon>
        <taxon>Oryzoideae</taxon>
        <taxon>Oryzeae</taxon>
        <taxon>Oryzinae</taxon>
        <taxon>Oryza</taxon>
    </lineage>
</organism>
<dbReference type="Gramene" id="OGLUM04G27580.1">
    <property type="protein sequence ID" value="OGLUM04G27580.1"/>
    <property type="gene ID" value="OGLUM04G27580"/>
</dbReference>
<dbReference type="Proteomes" id="UP000026961">
    <property type="component" value="Chromosome 4"/>
</dbReference>